<dbReference type="SUPFAM" id="SSF46785">
    <property type="entry name" value="Winged helix' DNA-binding domain"/>
    <property type="match status" value="1"/>
</dbReference>
<sequence length="194" mass="22043">MQKKPLDNAPCPIARSLARVGEPWSILILREAFYGNSRFDEFQKQLGIAPNMLARRLETLVREGLLARRQYCERPPRFEYLLTDRGREFRPVMLALLAWGNRHFSPEGESVQLVDRRTGATVTPILVDAPAGAVPLPTRITSSWPGRPPASACAPSFYSRRGRARPPSRTCRRRRPYLKALLPYTVKAKQEETS</sequence>
<dbReference type="PATRIC" id="fig|1127483.3.peg.704"/>
<dbReference type="InterPro" id="IPR036390">
    <property type="entry name" value="WH_DNA-bd_sf"/>
</dbReference>
<dbReference type="InterPro" id="IPR036388">
    <property type="entry name" value="WH-like_DNA-bd_sf"/>
</dbReference>
<dbReference type="Gene3D" id="1.10.10.10">
    <property type="entry name" value="Winged helix-like DNA-binding domain superfamily/Winged helix DNA-binding domain"/>
    <property type="match status" value="1"/>
</dbReference>
<dbReference type="GO" id="GO:0003677">
    <property type="term" value="F:DNA binding"/>
    <property type="evidence" value="ECO:0007669"/>
    <property type="project" value="UniProtKB-KW"/>
</dbReference>
<feature type="domain" description="HTH hxlR-type" evidence="4">
    <location>
        <begin position="11"/>
        <end position="108"/>
    </location>
</feature>
<evidence type="ECO:0000313" key="6">
    <source>
        <dbReference type="Proteomes" id="UP000005808"/>
    </source>
</evidence>
<comment type="caution">
    <text evidence="5">The sequence shown here is derived from an EMBL/GenBank/DDBJ whole genome shotgun (WGS) entry which is preliminary data.</text>
</comment>
<evidence type="ECO:0000256" key="3">
    <source>
        <dbReference type="ARBA" id="ARBA00023163"/>
    </source>
</evidence>
<organism evidence="5 6">
    <name type="scientific">Cupriavidus basilensis OR16</name>
    <dbReference type="NCBI Taxonomy" id="1127483"/>
    <lineage>
        <taxon>Bacteria</taxon>
        <taxon>Pseudomonadati</taxon>
        <taxon>Pseudomonadota</taxon>
        <taxon>Betaproteobacteria</taxon>
        <taxon>Burkholderiales</taxon>
        <taxon>Burkholderiaceae</taxon>
        <taxon>Cupriavidus</taxon>
    </lineage>
</organism>
<dbReference type="PANTHER" id="PTHR33204:SF17">
    <property type="entry name" value="TRANSCRIPTIONAL REGULATORY PROTEIN"/>
    <property type="match status" value="1"/>
</dbReference>
<evidence type="ECO:0000256" key="1">
    <source>
        <dbReference type="ARBA" id="ARBA00023015"/>
    </source>
</evidence>
<keyword evidence="1" id="KW-0805">Transcription regulation</keyword>
<dbReference type="Pfam" id="PF01638">
    <property type="entry name" value="HxlR"/>
    <property type="match status" value="1"/>
</dbReference>
<dbReference type="EMBL" id="AHJE01000010">
    <property type="protein sequence ID" value="EHP44301.1"/>
    <property type="molecule type" value="Genomic_DNA"/>
</dbReference>
<accession>H1RZF9</accession>
<protein>
    <recommendedName>
        <fullName evidence="4">HTH hxlR-type domain-containing protein</fullName>
    </recommendedName>
</protein>
<evidence type="ECO:0000259" key="4">
    <source>
        <dbReference type="PROSITE" id="PS51118"/>
    </source>
</evidence>
<proteinExistence type="predicted"/>
<name>H1RZF9_9BURK</name>
<dbReference type="AlphaFoldDB" id="H1RZF9"/>
<dbReference type="Proteomes" id="UP000005808">
    <property type="component" value="Unassembled WGS sequence"/>
</dbReference>
<keyword evidence="3" id="KW-0804">Transcription</keyword>
<dbReference type="InterPro" id="IPR002577">
    <property type="entry name" value="HTH_HxlR"/>
</dbReference>
<reference evidence="5 6" key="1">
    <citation type="journal article" date="2012" name="J. Bacteriol.">
        <title>De Novo Genome Project of Cupriavidus basilensis OR16.</title>
        <authorList>
            <person name="Cserhati M."/>
            <person name="Kriszt B."/>
            <person name="Szoboszlay S."/>
            <person name="Toth A."/>
            <person name="Szabo I."/>
            <person name="Tancsics A."/>
            <person name="Nagy I."/>
            <person name="Horvath B."/>
            <person name="Nagy I."/>
            <person name="Kukolya J."/>
        </authorList>
    </citation>
    <scope>NUCLEOTIDE SEQUENCE [LARGE SCALE GENOMIC DNA]</scope>
    <source>
        <strain evidence="5 6">OR16</strain>
    </source>
</reference>
<gene>
    <name evidence="5" type="ORF">OR16_03482</name>
</gene>
<dbReference type="PANTHER" id="PTHR33204">
    <property type="entry name" value="TRANSCRIPTIONAL REGULATOR, MARR FAMILY"/>
    <property type="match status" value="1"/>
</dbReference>
<dbReference type="PROSITE" id="PS51118">
    <property type="entry name" value="HTH_HXLR"/>
    <property type="match status" value="1"/>
</dbReference>
<keyword evidence="2" id="KW-0238">DNA-binding</keyword>
<evidence type="ECO:0000313" key="5">
    <source>
        <dbReference type="EMBL" id="EHP44301.1"/>
    </source>
</evidence>
<evidence type="ECO:0000256" key="2">
    <source>
        <dbReference type="ARBA" id="ARBA00023125"/>
    </source>
</evidence>